<feature type="domain" description="B box-type" evidence="2">
    <location>
        <begin position="37"/>
        <end position="83"/>
    </location>
</feature>
<dbReference type="EMBL" id="KI913114">
    <property type="protein sequence ID" value="ETV88730.1"/>
    <property type="molecule type" value="Genomic_DNA"/>
</dbReference>
<reference evidence="3" key="1">
    <citation type="submission" date="2013-12" db="EMBL/GenBank/DDBJ databases">
        <title>The Genome Sequence of Aphanomyces astaci APO3.</title>
        <authorList>
            <consortium name="The Broad Institute Genomics Platform"/>
            <person name="Russ C."/>
            <person name="Tyler B."/>
            <person name="van West P."/>
            <person name="Dieguez-Uribeondo J."/>
            <person name="Young S.K."/>
            <person name="Zeng Q."/>
            <person name="Gargeya S."/>
            <person name="Fitzgerald M."/>
            <person name="Abouelleil A."/>
            <person name="Alvarado L."/>
            <person name="Chapman S.B."/>
            <person name="Gainer-Dewar J."/>
            <person name="Goldberg J."/>
            <person name="Griggs A."/>
            <person name="Gujja S."/>
            <person name="Hansen M."/>
            <person name="Howarth C."/>
            <person name="Imamovic A."/>
            <person name="Ireland A."/>
            <person name="Larimer J."/>
            <person name="McCowan C."/>
            <person name="Murphy C."/>
            <person name="Pearson M."/>
            <person name="Poon T.W."/>
            <person name="Priest M."/>
            <person name="Roberts A."/>
            <person name="Saif S."/>
            <person name="Shea T."/>
            <person name="Sykes S."/>
            <person name="Wortman J."/>
            <person name="Nusbaum C."/>
            <person name="Birren B."/>
        </authorList>
    </citation>
    <scope>NUCLEOTIDE SEQUENCE [LARGE SCALE GENOMIC DNA]</scope>
    <source>
        <strain evidence="3">APO3</strain>
    </source>
</reference>
<dbReference type="PROSITE" id="PS50119">
    <property type="entry name" value="ZF_BBOX"/>
    <property type="match status" value="1"/>
</dbReference>
<dbReference type="Pfam" id="PF00643">
    <property type="entry name" value="zf-B_box"/>
    <property type="match status" value="1"/>
</dbReference>
<keyword evidence="1" id="KW-0863">Zinc-finger</keyword>
<evidence type="ECO:0000256" key="1">
    <source>
        <dbReference type="PROSITE-ProRule" id="PRU00024"/>
    </source>
</evidence>
<accession>W4H9M8</accession>
<sequence>MSHPLENDELFDQLYPSRVARWRVQEDDTNVGIPRPTDDLICDECEKRHAVYRCLDCRQTLCHNCTNAMHIIPAYAEHTIRHLQEGDVGFVPLTRTAPPFQLTAPPALASLHIHPFQWSDVVTFRDPVVAPGLLFGIVLETDQPRRGDHNNQLVRVLWIRGVLPLPNATYQAVLTLPHVWPVPIQSYVSLYHAYRAAVVAEHRTRKLWRREKYAGRLRDLRQLVQFPSEPLLREILDDIHANLDSVMDVHMALDGFLSQVSHPPLCVEGDSDAPSEDDSDAPYPPAQRVRVLLLPAESLEPPDSCRRRHLRHVVGHMVDLYIGYGWKALVCNMSEGRRREREALEAASATHIQAWYRHMWRLQLQKRMADGRTSGMDAMEVLRRAQCRRDAVRNIGIIWAKTTRRLQRRGLRRWNSVVDALHEPLPPREAPWHPAWGVRLLKLPRAYAHMKPDGSLAVDDITKYKQFRLNHSGPTASSYWIVRGIITCCQDHNQHTNVDAWLLDRILLGTYPSGQAFPDKRGQQRVAARSDAITCMLLEQLGTFVCLLEEAEVRAMEASLPSDELPRLDDPSIMWKVSPTLPPFAFTAMLHLRHAKLRAELEHAVVAAEKYVVMATKTLEQVQQRGPEVEDFVMDLSVKKKALAENNLTQARANLKQLQPLHILHIPIARNQTPTEHDLRRHLQHLEGRLRDGQNLYLFSRDGRGRTGLFGALLLGRLYGLSPIQALERQQRCHDCQRAVAGVPSTRLVSSPEAQTQIHMVHQFLRSMSDTIYANVVTTADEDAYRVVRAQRRGLGVQSYAATMGYMVDAFPTADAMATEHAANVRANHAAKKEIRAMQLRWRRRQQVQEASAMAAVDTDAIARPPLIHHSSESNEDDERMHDHDEEGVVMRVLNEMVQWLDDDSIANDLKTS</sequence>
<dbReference type="GO" id="GO:0008270">
    <property type="term" value="F:zinc ion binding"/>
    <property type="evidence" value="ECO:0007669"/>
    <property type="project" value="UniProtKB-KW"/>
</dbReference>
<protein>
    <recommendedName>
        <fullName evidence="2">B box-type domain-containing protein</fullName>
    </recommendedName>
</protein>
<evidence type="ECO:0000313" key="3">
    <source>
        <dbReference type="EMBL" id="ETV88730.1"/>
    </source>
</evidence>
<dbReference type="RefSeq" id="XP_009821130.1">
    <property type="nucleotide sequence ID" value="XM_009822828.1"/>
</dbReference>
<evidence type="ECO:0000259" key="2">
    <source>
        <dbReference type="PROSITE" id="PS50119"/>
    </source>
</evidence>
<keyword evidence="1" id="KW-0479">Metal-binding</keyword>
<dbReference type="Gene3D" id="3.90.190.10">
    <property type="entry name" value="Protein tyrosine phosphatase superfamily"/>
    <property type="match status" value="1"/>
</dbReference>
<proteinExistence type="predicted"/>
<name>W4H9M8_APHAT</name>
<organism evidence="3">
    <name type="scientific">Aphanomyces astaci</name>
    <name type="common">Crayfish plague agent</name>
    <dbReference type="NCBI Taxonomy" id="112090"/>
    <lineage>
        <taxon>Eukaryota</taxon>
        <taxon>Sar</taxon>
        <taxon>Stramenopiles</taxon>
        <taxon>Oomycota</taxon>
        <taxon>Saprolegniomycetes</taxon>
        <taxon>Saprolegniales</taxon>
        <taxon>Verrucalvaceae</taxon>
        <taxon>Aphanomyces</taxon>
    </lineage>
</organism>
<dbReference type="CDD" id="cd14494">
    <property type="entry name" value="PTP_DSP_cys"/>
    <property type="match status" value="1"/>
</dbReference>
<gene>
    <name evidence="3" type="ORF">H257_00245</name>
</gene>
<dbReference type="AlphaFoldDB" id="W4H9M8"/>
<dbReference type="GeneID" id="20802241"/>
<dbReference type="CDD" id="cd19757">
    <property type="entry name" value="Bbox1"/>
    <property type="match status" value="1"/>
</dbReference>
<dbReference type="SUPFAM" id="SSF52799">
    <property type="entry name" value="(Phosphotyrosine protein) phosphatases II"/>
    <property type="match status" value="1"/>
</dbReference>
<dbReference type="VEuPathDB" id="FungiDB:H257_00245"/>
<dbReference type="OrthoDB" id="2017893at2759"/>
<dbReference type="CDD" id="cd23767">
    <property type="entry name" value="IQCD"/>
    <property type="match status" value="1"/>
</dbReference>
<keyword evidence="1" id="KW-0862">Zinc</keyword>
<dbReference type="InterPro" id="IPR029021">
    <property type="entry name" value="Prot-tyrosine_phosphatase-like"/>
</dbReference>
<dbReference type="InterPro" id="IPR000315">
    <property type="entry name" value="Znf_B-box"/>
</dbReference>